<proteinExistence type="predicted"/>
<name>A0AAW3T2L4_9MICO</name>
<dbReference type="EMBL" id="JACGXP010000001">
    <property type="protein sequence ID" value="MBA8988875.1"/>
    <property type="molecule type" value="Genomic_DNA"/>
</dbReference>
<dbReference type="PANTHER" id="PTHR36848:SF2">
    <property type="entry name" value="SECRETED PROTEIN"/>
    <property type="match status" value="1"/>
</dbReference>
<evidence type="ECO:0000313" key="1">
    <source>
        <dbReference type="EMBL" id="MBA8988875.1"/>
    </source>
</evidence>
<evidence type="ECO:0000313" key="2">
    <source>
        <dbReference type="Proteomes" id="UP000590225"/>
    </source>
</evidence>
<reference evidence="1 2" key="1">
    <citation type="submission" date="2020-07" db="EMBL/GenBank/DDBJ databases">
        <title>Above-ground endophytic microbial communities from plants in different locations in the United States.</title>
        <authorList>
            <person name="Frank C."/>
        </authorList>
    </citation>
    <scope>NUCLEOTIDE SEQUENCE [LARGE SCALE GENOMIC DNA]</scope>
    <source>
        <strain evidence="1 2">WPL5_2</strain>
    </source>
</reference>
<sequence>MTNTDFTDLERRFEEPPTTFGPTPLWWWSGAEVTRERLEWQMRRYAEGGIHNLVVINLAPAGPLVGAVADDPAWFSDAWWNRFTETCEIARELGMTIWFYDQIGFSGANVQGSITREHPEAQGQTLRSRVVEVDGTALPLTGTERLLAAYAPDGARLPLAPASSSAPAAALAAAHAGPVRIVTTVPTAFDYLDPAAVRLLMDTIHGEFERRVPEYLGNVIVGSFQDELPATNAWTPAFAEEFRVRRGYDLLDHLPALFEAGDDNAAKTRGDYFAVRAELTEEALFRPLGEWHTARGMLIGSDQSNPARAGFPTQATQLYTDYFRTHRWYGAAGSDHEGDAKVHSSMAHLYGHERVWIESFHSSGWGGTLEDTYDWLLPFFRSGANLYNPHATYFGTAGGWFEWAPPSTDWRQPYWEHYPEFSRAVARIAATMTWGVYSADVAVLHPTANAQSLVTLDAPVDHFGDGQLGSGFEVLDEAQRVYLELCGVDNWFVTRLGSLDGHGISFDVIDDDSVQRATAGPEGLAIAEQVYRAVVVPAADVLEEGTARRLTELLDAGGRVVVVGRRPRIALGRDGDDAVVRALAADPRVEFVETADAASEALGSLAGYATSDVPILVRRGDGVGAAFVTGAYPNASGYPRREYGDPWLWEDHDFDNHRYAADRVVRVAATVREAEVWNPATGSRRAARVTVESGTSTIDVVLDGAPAVVVVWHEGEPSSGSPADPAERGPGAEADAAVVVLDDGWTGRLVPTIDNRWGDLALPVETDLTRLQVWTIDWSEDTGSGAGRAWEPVKTGYGNRLRFLGPLPVGALPDPLDEDAAAGVLAGGRVADDAWTLQRWSASRAREKPGHGALGLKGIVPEEFLSVPAAAAGEAVRIRTVLATAHRGPAELVVGAGGAKRVWWNGVEQPTSDGYLAVVPVVVDTERSVLEIEFGESENAPVQSLDDAGQSLTAFFTLTIPGTFGTRPVFMSVDPAVEPDGRVEYRATIDVPSDPERATLVVGAATGLSLSIDSVDVARQEKVEYYEGSWGATPMYFQHDVGRYLGAGTHEVLIVADSVDARDVVYVDLVAETADGPAVLVSGPGWRARTHGADSTTVGRRGTWGEYAPQHAARRPHPLPEAEWLNGGPVDGSPVIVTTAVDDLGPAPQSFRIALPAGTTGFDLPLLLPASVTVDGTEVEARDGRVELAVPLERPGELRVLTEATALHRGAAAWSGPVRVSLAPAPIALGDWRNQALGAWSGGLEYRRRVDLAPGASSVVLDLGRVRGSVTVAVDDVVVGRAFCAPFRWELFPDGVVPSSCTVSVTVYNTLAPFLDETTPSSWTFPSQLESGLSGPVRLAVR</sequence>
<dbReference type="PANTHER" id="PTHR36848">
    <property type="entry name" value="DNA-BINDING PROTEIN (PUTATIVE SECRETED PROTEIN)-RELATED"/>
    <property type="match status" value="1"/>
</dbReference>
<dbReference type="InterPro" id="IPR053161">
    <property type="entry name" value="Ulvan_degrading_GH"/>
</dbReference>
<accession>A0AAW3T2L4</accession>
<dbReference type="RefSeq" id="WP_182514837.1">
    <property type="nucleotide sequence ID" value="NZ_JACGXP010000001.1"/>
</dbReference>
<comment type="caution">
    <text evidence="1">The sequence shown here is derived from an EMBL/GenBank/DDBJ whole genome shotgun (WGS) entry which is preliminary data.</text>
</comment>
<dbReference type="Pfam" id="PF17132">
    <property type="entry name" value="Glyco_hydro_106"/>
    <property type="match status" value="1"/>
</dbReference>
<protein>
    <recommendedName>
        <fullName evidence="3">Glycoside hydrolase</fullName>
    </recommendedName>
</protein>
<dbReference type="Proteomes" id="UP000590225">
    <property type="component" value="Unassembled WGS sequence"/>
</dbReference>
<evidence type="ECO:0008006" key="3">
    <source>
        <dbReference type="Google" id="ProtNLM"/>
    </source>
</evidence>
<dbReference type="Gene3D" id="2.60.120.260">
    <property type="entry name" value="Galactose-binding domain-like"/>
    <property type="match status" value="1"/>
</dbReference>
<gene>
    <name evidence="1" type="ORF">FHW23_000107</name>
</gene>
<organism evidence="1 2">
    <name type="scientific">Curtobacterium pusillum</name>
    <dbReference type="NCBI Taxonomy" id="69373"/>
    <lineage>
        <taxon>Bacteria</taxon>
        <taxon>Bacillati</taxon>
        <taxon>Actinomycetota</taxon>
        <taxon>Actinomycetes</taxon>
        <taxon>Micrococcales</taxon>
        <taxon>Microbacteriaceae</taxon>
        <taxon>Curtobacterium</taxon>
    </lineage>
</organism>